<gene>
    <name evidence="1" type="ORF">FHL15_006636</name>
</gene>
<dbReference type="Pfam" id="PF01161">
    <property type="entry name" value="PBP"/>
    <property type="match status" value="1"/>
</dbReference>
<accession>A0A553HWY7</accession>
<dbReference type="GO" id="GO:0046578">
    <property type="term" value="P:regulation of Ras protein signal transduction"/>
    <property type="evidence" value="ECO:0007669"/>
    <property type="project" value="TreeGrafter"/>
</dbReference>
<evidence type="ECO:0000313" key="1">
    <source>
        <dbReference type="EMBL" id="TRX92469.1"/>
    </source>
</evidence>
<dbReference type="OrthoDB" id="2506647at2759"/>
<evidence type="ECO:0000313" key="2">
    <source>
        <dbReference type="Proteomes" id="UP000319160"/>
    </source>
</evidence>
<dbReference type="Proteomes" id="UP000319160">
    <property type="component" value="Unassembled WGS sequence"/>
</dbReference>
<dbReference type="AlphaFoldDB" id="A0A553HWY7"/>
<proteinExistence type="predicted"/>
<sequence>MSFDDHSTALTASLAKANLVPGSAAGLIPEGFRPATKLDISFGEKVVELGTFLRAGECKQAPTVTFAPETGAPESASYSFILTDPDAPTPDDPKFAFWRHWVLSGLRPKSVNAAAAALELTAYLGPGPKDEYLFLLYRESEGLSLSKEDVGGEEFIQRRSFKPAEFAERHGLRLVGVNWMYCAGDDSSAINSDSRVVEPVYEMTKSVKFSSELDPYLDTEANDIDIVLEFICQVCRKGRLAIPTLTNAFNIGRAPSIGLVEPLSQLSNLYVQGFERIVVFPCGHIVGDKWVAGHQAIARNADGLAIQAKIRYALNSECVICTQRSRAGVQLENPIEHDEHRSRHVNYGIRRVLNEIMMLVQPDFITRTTKDSVQKAIEERDQRNVNTALLNAMSGIVRRQSS</sequence>
<dbReference type="CDD" id="cd00866">
    <property type="entry name" value="PEBP_euk"/>
    <property type="match status" value="1"/>
</dbReference>
<dbReference type="SUPFAM" id="SSF49777">
    <property type="entry name" value="PEBP-like"/>
    <property type="match status" value="1"/>
</dbReference>
<dbReference type="GO" id="GO:0030414">
    <property type="term" value="F:peptidase inhibitor activity"/>
    <property type="evidence" value="ECO:0007669"/>
    <property type="project" value="TreeGrafter"/>
</dbReference>
<dbReference type="PANTHER" id="PTHR11362">
    <property type="entry name" value="PHOSPHATIDYLETHANOLAMINE-BINDING PROTEIN"/>
    <property type="match status" value="1"/>
</dbReference>
<dbReference type="GO" id="GO:0005543">
    <property type="term" value="F:phospholipid binding"/>
    <property type="evidence" value="ECO:0007669"/>
    <property type="project" value="TreeGrafter"/>
</dbReference>
<comment type="caution">
    <text evidence="1">The sequence shown here is derived from an EMBL/GenBank/DDBJ whole genome shotgun (WGS) entry which is preliminary data.</text>
</comment>
<dbReference type="InterPro" id="IPR008914">
    <property type="entry name" value="PEBP"/>
</dbReference>
<dbReference type="GO" id="GO:0030162">
    <property type="term" value="P:regulation of proteolysis"/>
    <property type="evidence" value="ECO:0007669"/>
    <property type="project" value="TreeGrafter"/>
</dbReference>
<reference evidence="2" key="1">
    <citation type="submission" date="2019-06" db="EMBL/GenBank/DDBJ databases">
        <title>Draft genome sequence of the griseofulvin-producing fungus Xylaria cubensis strain G536.</title>
        <authorList>
            <person name="Mead M.E."/>
            <person name="Raja H.A."/>
            <person name="Steenwyk J.L."/>
            <person name="Knowles S.L."/>
            <person name="Oberlies N.H."/>
            <person name="Rokas A."/>
        </authorList>
    </citation>
    <scope>NUCLEOTIDE SEQUENCE [LARGE SCALE GENOMIC DNA]</scope>
    <source>
        <strain evidence="2">G536</strain>
    </source>
</reference>
<dbReference type="Gene3D" id="3.90.280.10">
    <property type="entry name" value="PEBP-like"/>
    <property type="match status" value="1"/>
</dbReference>
<dbReference type="EMBL" id="VFLP01000036">
    <property type="protein sequence ID" value="TRX92469.1"/>
    <property type="molecule type" value="Genomic_DNA"/>
</dbReference>
<dbReference type="InterPro" id="IPR036610">
    <property type="entry name" value="PEBP-like_sf"/>
</dbReference>
<name>A0A553HWY7_9PEZI</name>
<organism evidence="1 2">
    <name type="scientific">Xylaria flabelliformis</name>
    <dbReference type="NCBI Taxonomy" id="2512241"/>
    <lineage>
        <taxon>Eukaryota</taxon>
        <taxon>Fungi</taxon>
        <taxon>Dikarya</taxon>
        <taxon>Ascomycota</taxon>
        <taxon>Pezizomycotina</taxon>
        <taxon>Sordariomycetes</taxon>
        <taxon>Xylariomycetidae</taxon>
        <taxon>Xylariales</taxon>
        <taxon>Xylariaceae</taxon>
        <taxon>Xylaria</taxon>
    </lineage>
</organism>
<dbReference type="InterPro" id="IPR035810">
    <property type="entry name" value="PEBP_euk"/>
</dbReference>
<dbReference type="STRING" id="2512241.A0A553HWY7"/>
<protein>
    <submittedName>
        <fullName evidence="1">Uncharacterized protein</fullName>
    </submittedName>
</protein>
<dbReference type="PANTHER" id="PTHR11362:SF85">
    <property type="entry name" value="INHIBITOR (TFS1), PUTATIVE (AFU_ORTHOLOGUE AFUA_4G08120)-RELATED"/>
    <property type="match status" value="1"/>
</dbReference>
<keyword evidence="2" id="KW-1185">Reference proteome</keyword>